<keyword evidence="3" id="KW-1185">Reference proteome</keyword>
<dbReference type="AlphaFoldDB" id="A0A1I4E0Y0"/>
<dbReference type="Proteomes" id="UP000199533">
    <property type="component" value="Unassembled WGS sequence"/>
</dbReference>
<keyword evidence="1" id="KW-1133">Transmembrane helix</keyword>
<protein>
    <submittedName>
        <fullName evidence="2">Uncharacterized protein</fullName>
    </submittedName>
</protein>
<evidence type="ECO:0000256" key="1">
    <source>
        <dbReference type="SAM" id="Phobius"/>
    </source>
</evidence>
<proteinExistence type="predicted"/>
<accession>A0A1I4E0Y0</accession>
<evidence type="ECO:0000313" key="2">
    <source>
        <dbReference type="EMBL" id="SFK99478.1"/>
    </source>
</evidence>
<evidence type="ECO:0000313" key="3">
    <source>
        <dbReference type="Proteomes" id="UP000199533"/>
    </source>
</evidence>
<keyword evidence="1" id="KW-0472">Membrane</keyword>
<organism evidence="2 3">
    <name type="scientific">Nitrosomonas aestuarii</name>
    <dbReference type="NCBI Taxonomy" id="52441"/>
    <lineage>
        <taxon>Bacteria</taxon>
        <taxon>Pseudomonadati</taxon>
        <taxon>Pseudomonadota</taxon>
        <taxon>Betaproteobacteria</taxon>
        <taxon>Nitrosomonadales</taxon>
        <taxon>Nitrosomonadaceae</taxon>
        <taxon>Nitrosomonas</taxon>
    </lineage>
</organism>
<sequence length="123" mass="13354">MALQLNSEKPTNFARFRFVIIMFGLAGLLTLSGCLSPITLNKTVLAYNRSFSEISAQELLLNIARVRNHHPIQFTAVSSIAATFNFQMNAGAVPPFGALTSSHGLSPVFGGSVFSILFRKTSF</sequence>
<feature type="transmembrane region" description="Helical" evidence="1">
    <location>
        <begin position="20"/>
        <end position="40"/>
    </location>
</feature>
<dbReference type="EMBL" id="FOSP01000025">
    <property type="protein sequence ID" value="SFK99478.1"/>
    <property type="molecule type" value="Genomic_DNA"/>
</dbReference>
<name>A0A1I4E0Y0_9PROT</name>
<gene>
    <name evidence="2" type="ORF">SAMN05216302_102510</name>
</gene>
<keyword evidence="1" id="KW-0812">Transmembrane</keyword>
<reference evidence="3" key="1">
    <citation type="submission" date="2016-10" db="EMBL/GenBank/DDBJ databases">
        <authorList>
            <person name="Varghese N."/>
            <person name="Submissions S."/>
        </authorList>
    </citation>
    <scope>NUCLEOTIDE SEQUENCE [LARGE SCALE GENOMIC DNA]</scope>
    <source>
        <strain evidence="3">Nm69</strain>
    </source>
</reference>